<evidence type="ECO:0000256" key="4">
    <source>
        <dbReference type="ARBA" id="ARBA00047942"/>
    </source>
</evidence>
<dbReference type="Gene3D" id="3.40.50.150">
    <property type="entry name" value="Vaccinia Virus protein VP39"/>
    <property type="match status" value="1"/>
</dbReference>
<comment type="catalytic activity">
    <reaction evidence="4">
        <text>a 2'-deoxyadenosine in DNA + S-adenosyl-L-methionine = an N(6)-methyl-2'-deoxyadenosine in DNA + S-adenosyl-L-homocysteine + H(+)</text>
        <dbReference type="Rhea" id="RHEA:15197"/>
        <dbReference type="Rhea" id="RHEA-COMP:12418"/>
        <dbReference type="Rhea" id="RHEA-COMP:12419"/>
        <dbReference type="ChEBI" id="CHEBI:15378"/>
        <dbReference type="ChEBI" id="CHEBI:57856"/>
        <dbReference type="ChEBI" id="CHEBI:59789"/>
        <dbReference type="ChEBI" id="CHEBI:90615"/>
        <dbReference type="ChEBI" id="CHEBI:90616"/>
        <dbReference type="EC" id="2.1.1.72"/>
    </reaction>
</comment>
<dbReference type="Pfam" id="PF20473">
    <property type="entry name" value="MmeI_Mtase"/>
    <property type="match status" value="1"/>
</dbReference>
<keyword evidence="3" id="KW-0808">Transferase</keyword>
<dbReference type="SUPFAM" id="SSF53335">
    <property type="entry name" value="S-adenosyl-L-methionine-dependent methyltransferases"/>
    <property type="match status" value="1"/>
</dbReference>
<reference evidence="10 11" key="1">
    <citation type="journal article" date="2022" name="Front. Microbiol.">
        <title>High genomic differentiation and limited gene flow indicate recent cryptic speciation within the genus Laspinema (cyanobacteria).</title>
        <authorList>
            <person name="Stanojkovic A."/>
            <person name="Skoupy S."/>
            <person name="Skaloud P."/>
            <person name="Dvorak P."/>
        </authorList>
    </citation>
    <scope>NUCLEOTIDE SEQUENCE [LARGE SCALE GENOMIC DNA]</scope>
    <source>
        <strain evidence="10 11">D3b</strain>
    </source>
</reference>
<dbReference type="Pfam" id="PF20464">
    <property type="entry name" value="MmeI_N"/>
    <property type="match status" value="1"/>
</dbReference>
<evidence type="ECO:0000256" key="1">
    <source>
        <dbReference type="ARBA" id="ARBA00011900"/>
    </source>
</evidence>
<feature type="domain" description="MmeI-like DNA-methyltransferase" evidence="9">
    <location>
        <begin position="326"/>
        <end position="609"/>
    </location>
</feature>
<evidence type="ECO:0000256" key="3">
    <source>
        <dbReference type="ARBA" id="ARBA00022679"/>
    </source>
</evidence>
<dbReference type="PANTHER" id="PTHR33841">
    <property type="entry name" value="DNA METHYLTRANSFERASE YEEA-RELATED"/>
    <property type="match status" value="1"/>
</dbReference>
<dbReference type="InterPro" id="IPR046818">
    <property type="entry name" value="MmeI_C"/>
</dbReference>
<accession>A0ABT2N131</accession>
<dbReference type="InterPro" id="IPR029063">
    <property type="entry name" value="SAM-dependent_MTases_sf"/>
</dbReference>
<evidence type="ECO:0000259" key="8">
    <source>
        <dbReference type="Pfam" id="PF20467"/>
    </source>
</evidence>
<dbReference type="InterPro" id="IPR046817">
    <property type="entry name" value="MmeI_N"/>
</dbReference>
<dbReference type="EC" id="2.1.1.72" evidence="1"/>
<dbReference type="Pfam" id="PF20467">
    <property type="entry name" value="MmeI_C"/>
    <property type="match status" value="1"/>
</dbReference>
<dbReference type="Pfam" id="PF20465">
    <property type="entry name" value="MmeI_hel"/>
    <property type="match status" value="1"/>
</dbReference>
<evidence type="ECO:0000256" key="2">
    <source>
        <dbReference type="ARBA" id="ARBA00022603"/>
    </source>
</evidence>
<evidence type="ECO:0000313" key="11">
    <source>
        <dbReference type="Proteomes" id="UP001525961"/>
    </source>
</evidence>
<feature type="domain" description="MmeI-like target recognition" evidence="7">
    <location>
        <begin position="632"/>
        <end position="835"/>
    </location>
</feature>
<keyword evidence="2" id="KW-0489">Methyltransferase</keyword>
<proteinExistence type="predicted"/>
<dbReference type="InterPro" id="IPR046819">
    <property type="entry name" value="MmeI_hel"/>
</dbReference>
<sequence length="932" mass="106359">MNAVEIEEAVSQLAEAPFDAEKFPFAFLEAFGNKATTIKRIKSGNSNQSDLPGGVLQRNNIHVKVCAEGEVTVTLTALRESAATSRYKAKFILATDGKSFEAENLADGETIACEYQNFSDHFGFFLALAGITTVRQIRENAFDIKATGRLNRLYLELQKQNPDWNKAERQEEFNHFMARLIFCFFAEDTNIFHSEGLFTQTIAQMSATDASNTHEVLSEVFRAMSTPLKEREGLGIRSWADRFPYVNGGLFSGSLEVPRFNKIARSYLLHVGNLDWKKINPDIFGSMIQAVADEEERGALGMHYTSVPNILKVLNPLFLDDLRSQLEDAGDNRRKLLNLRQRIARIRVFDPACGSGNFLVIAYKEMRKIEAEINHRRGELEQCSEIPLTNFRGIEIRNFAAEITRLALIIAEFQCDVLYRGPQLALLEFLPPKQENWITCGNALRLDWLSWCPPTGTGVKVQREDLDLWGEMRDEAEIDFENEGGETYICGNPPYLGSTWQTTEQKNDLKRVFEHRTKLWKSLDYVSGWFMKAADYGTQTNSAAAFVSTNSICQGQQVPILWPLIFETGHEIAFAHTSFKWANLASHNAGVTVVIVGISNHAHKVRYLFSLEDQGKTVVKETENINAYLVAGSNVIVEKAAKPLGDIFEMLRGNTPYDGGNLLLSSEEVNRLNLSKEQRERFIRRIYGSAEFIRGLSRYCLWIEDEYLEEALTIEPIRERIETVRKIRLASRDKGANAMANSSHQFREMNTAKTYMIVIPRVTSENRPILPVGILSDRDVIGDRNFALYNAPLWNMALIASRLHWVWIGTVCVRMRTDFSYSSTLGWNTFPVPTLTEQNKIDMTRCAEQILLAREHYFPATIADMYDPERMDSEFPLVREAHDRNDEIIERIYIGRRFKNDTERLEKLFELYTKMTSQQKPGKKSAQRKKDK</sequence>
<dbReference type="Proteomes" id="UP001525961">
    <property type="component" value="Unassembled WGS sequence"/>
</dbReference>
<dbReference type="Pfam" id="PF20466">
    <property type="entry name" value="MmeI_TRD"/>
    <property type="match status" value="1"/>
</dbReference>
<feature type="domain" description="MmeI-like helicase spacer" evidence="6">
    <location>
        <begin position="172"/>
        <end position="251"/>
    </location>
</feature>
<evidence type="ECO:0000313" key="10">
    <source>
        <dbReference type="EMBL" id="MCT7976376.1"/>
    </source>
</evidence>
<evidence type="ECO:0000259" key="9">
    <source>
        <dbReference type="Pfam" id="PF20473"/>
    </source>
</evidence>
<evidence type="ECO:0000259" key="6">
    <source>
        <dbReference type="Pfam" id="PF20465"/>
    </source>
</evidence>
<dbReference type="InterPro" id="IPR046816">
    <property type="entry name" value="MmeI_Mtase"/>
</dbReference>
<name>A0ABT2N131_9CYAN</name>
<dbReference type="RefSeq" id="WP_261234246.1">
    <property type="nucleotide sequence ID" value="NZ_JAMXFA010000002.1"/>
</dbReference>
<dbReference type="InterPro" id="IPR050953">
    <property type="entry name" value="N4_N6_ade-DNA_methylase"/>
</dbReference>
<keyword evidence="11" id="KW-1185">Reference proteome</keyword>
<gene>
    <name evidence="10" type="ORF">NG792_01395</name>
</gene>
<dbReference type="InterPro" id="IPR046820">
    <property type="entry name" value="MmeI_TRD"/>
</dbReference>
<feature type="domain" description="MmeI-like N-terminal" evidence="5">
    <location>
        <begin position="1"/>
        <end position="160"/>
    </location>
</feature>
<protein>
    <recommendedName>
        <fullName evidence="1">site-specific DNA-methyltransferase (adenine-specific)</fullName>
        <ecNumber evidence="1">2.1.1.72</ecNumber>
    </recommendedName>
</protein>
<organism evidence="10 11">
    <name type="scientific">Laspinema olomoucense D3b</name>
    <dbReference type="NCBI Taxonomy" id="2953688"/>
    <lineage>
        <taxon>Bacteria</taxon>
        <taxon>Bacillati</taxon>
        <taxon>Cyanobacteriota</taxon>
        <taxon>Cyanophyceae</taxon>
        <taxon>Oscillatoriophycideae</taxon>
        <taxon>Oscillatoriales</taxon>
        <taxon>Laspinemataceae</taxon>
        <taxon>Laspinema</taxon>
        <taxon>Laspinema olomoucense</taxon>
    </lineage>
</organism>
<evidence type="ECO:0000259" key="5">
    <source>
        <dbReference type="Pfam" id="PF20464"/>
    </source>
</evidence>
<dbReference type="PANTHER" id="PTHR33841:SF1">
    <property type="entry name" value="DNA METHYLTRANSFERASE A"/>
    <property type="match status" value="1"/>
</dbReference>
<feature type="domain" description="MmeI-like C-terminal" evidence="8">
    <location>
        <begin position="839"/>
        <end position="917"/>
    </location>
</feature>
<dbReference type="EMBL" id="JAMXFA010000002">
    <property type="protein sequence ID" value="MCT7976376.1"/>
    <property type="molecule type" value="Genomic_DNA"/>
</dbReference>
<comment type="caution">
    <text evidence="10">The sequence shown here is derived from an EMBL/GenBank/DDBJ whole genome shotgun (WGS) entry which is preliminary data.</text>
</comment>
<evidence type="ECO:0000259" key="7">
    <source>
        <dbReference type="Pfam" id="PF20466"/>
    </source>
</evidence>